<sequence length="310" mass="35280">MQLIFVLFTTFMFFMLITAGVLNFLYKRELIMEKRLALVNGGALEGAGKQRKGNSIGINDKMKPMIHKLHQSTEKKMSKAVKMDLEKKLREAGNPFGWTPIEFRVTQLLAGLFAFSFAFLLFIQASPDKFFSILFLSLTFAALGLYIPQFYLSVRKRKRVEQIQKDMPDFFDMVNLSIEAGLGVDSAVLKVCHQNKGPLSDEFMRALEDMKLGKLRKVAYSNVRDRVPLDSFQSVMTSLIQADQLGLGMGKVIRQLTHQIREKQRQLAREKAMKAPVKMIFPMLLFIFPAMFIVLLGPLVIQLIQGVLSM</sequence>
<dbReference type="AlphaFoldDB" id="A0A841Q4M1"/>
<evidence type="ECO:0000313" key="8">
    <source>
        <dbReference type="EMBL" id="MBB6453327.1"/>
    </source>
</evidence>
<dbReference type="GO" id="GO:0005886">
    <property type="term" value="C:plasma membrane"/>
    <property type="evidence" value="ECO:0007669"/>
    <property type="project" value="UniProtKB-SubCell"/>
</dbReference>
<proteinExistence type="predicted"/>
<evidence type="ECO:0000259" key="7">
    <source>
        <dbReference type="Pfam" id="PF00482"/>
    </source>
</evidence>
<keyword evidence="5 6" id="KW-0472">Membrane</keyword>
<dbReference type="PANTHER" id="PTHR35007:SF2">
    <property type="entry name" value="PILUS ASSEMBLE PROTEIN"/>
    <property type="match status" value="1"/>
</dbReference>
<evidence type="ECO:0000256" key="5">
    <source>
        <dbReference type="ARBA" id="ARBA00023136"/>
    </source>
</evidence>
<comment type="caution">
    <text evidence="8">The sequence shown here is derived from an EMBL/GenBank/DDBJ whole genome shotgun (WGS) entry which is preliminary data.</text>
</comment>
<keyword evidence="2" id="KW-1003">Cell membrane</keyword>
<dbReference type="InterPro" id="IPR018076">
    <property type="entry name" value="T2SS_GspF_dom"/>
</dbReference>
<dbReference type="Pfam" id="PF00482">
    <property type="entry name" value="T2SSF"/>
    <property type="match status" value="1"/>
</dbReference>
<keyword evidence="9" id="KW-1185">Reference proteome</keyword>
<dbReference type="PANTHER" id="PTHR35007">
    <property type="entry name" value="INTEGRAL MEMBRANE PROTEIN-RELATED"/>
    <property type="match status" value="1"/>
</dbReference>
<organism evidence="8 9">
    <name type="scientific">Salirhabdus euzebyi</name>
    <dbReference type="NCBI Taxonomy" id="394506"/>
    <lineage>
        <taxon>Bacteria</taxon>
        <taxon>Bacillati</taxon>
        <taxon>Bacillota</taxon>
        <taxon>Bacilli</taxon>
        <taxon>Bacillales</taxon>
        <taxon>Bacillaceae</taxon>
        <taxon>Salirhabdus</taxon>
    </lineage>
</organism>
<evidence type="ECO:0000256" key="1">
    <source>
        <dbReference type="ARBA" id="ARBA00004651"/>
    </source>
</evidence>
<dbReference type="RefSeq" id="WP_174495580.1">
    <property type="nucleotide sequence ID" value="NZ_CADDWK010000004.1"/>
</dbReference>
<gene>
    <name evidence="8" type="ORF">HNQ94_001775</name>
</gene>
<feature type="transmembrane region" description="Helical" evidence="6">
    <location>
        <begin position="6"/>
        <end position="26"/>
    </location>
</feature>
<evidence type="ECO:0000256" key="4">
    <source>
        <dbReference type="ARBA" id="ARBA00022989"/>
    </source>
</evidence>
<evidence type="ECO:0000256" key="3">
    <source>
        <dbReference type="ARBA" id="ARBA00022692"/>
    </source>
</evidence>
<evidence type="ECO:0000313" key="9">
    <source>
        <dbReference type="Proteomes" id="UP000581688"/>
    </source>
</evidence>
<keyword evidence="4 6" id="KW-1133">Transmembrane helix</keyword>
<name>A0A841Q4M1_9BACI</name>
<feature type="transmembrane region" description="Helical" evidence="6">
    <location>
        <begin position="131"/>
        <end position="152"/>
    </location>
</feature>
<evidence type="ECO:0000256" key="6">
    <source>
        <dbReference type="SAM" id="Phobius"/>
    </source>
</evidence>
<evidence type="ECO:0000256" key="2">
    <source>
        <dbReference type="ARBA" id="ARBA00022475"/>
    </source>
</evidence>
<dbReference type="Proteomes" id="UP000581688">
    <property type="component" value="Unassembled WGS sequence"/>
</dbReference>
<feature type="transmembrane region" description="Helical" evidence="6">
    <location>
        <begin position="279"/>
        <end position="304"/>
    </location>
</feature>
<feature type="transmembrane region" description="Helical" evidence="6">
    <location>
        <begin position="108"/>
        <end position="125"/>
    </location>
</feature>
<dbReference type="EMBL" id="JACHGH010000004">
    <property type="protein sequence ID" value="MBB6453327.1"/>
    <property type="molecule type" value="Genomic_DNA"/>
</dbReference>
<feature type="domain" description="Type II secretion system protein GspF" evidence="7">
    <location>
        <begin position="170"/>
        <end position="296"/>
    </location>
</feature>
<comment type="subcellular location">
    <subcellularLocation>
        <location evidence="1">Cell membrane</location>
        <topology evidence="1">Multi-pass membrane protein</topology>
    </subcellularLocation>
</comment>
<protein>
    <submittedName>
        <fullName evidence="8">Tight adherence protein C</fullName>
    </submittedName>
</protein>
<keyword evidence="3 6" id="KW-0812">Transmembrane</keyword>
<accession>A0A841Q4M1</accession>
<reference evidence="8 9" key="1">
    <citation type="submission" date="2020-08" db="EMBL/GenBank/DDBJ databases">
        <title>Genomic Encyclopedia of Type Strains, Phase IV (KMG-IV): sequencing the most valuable type-strain genomes for metagenomic binning, comparative biology and taxonomic classification.</title>
        <authorList>
            <person name="Goeker M."/>
        </authorList>
    </citation>
    <scope>NUCLEOTIDE SEQUENCE [LARGE SCALE GENOMIC DNA]</scope>
    <source>
        <strain evidence="8 9">DSM 19612</strain>
    </source>
</reference>